<dbReference type="Gene3D" id="2.40.128.270">
    <property type="match status" value="1"/>
</dbReference>
<feature type="domain" description="DUF306" evidence="1">
    <location>
        <begin position="75"/>
        <end position="152"/>
    </location>
</feature>
<accession>A0A377PUJ4</accession>
<reference evidence="3 4" key="1">
    <citation type="journal article" date="2014" name="Genome Announc.">
        <title>Draft genome sequences of eight enterohepatic helicobacter species isolated from both laboratory and wild rodents.</title>
        <authorList>
            <person name="Sheh A."/>
            <person name="Shen Z."/>
            <person name="Fox J.G."/>
        </authorList>
    </citation>
    <scope>NUCLEOTIDE SEQUENCE [LARGE SCALE GENOMIC DNA]</scope>
    <source>
        <strain evidence="3 4">ST1</strain>
    </source>
</reference>
<dbReference type="Pfam" id="PF03724">
    <property type="entry name" value="META"/>
    <property type="match status" value="1"/>
</dbReference>
<dbReference type="InterPro" id="IPR038670">
    <property type="entry name" value="HslJ-like_sf"/>
</dbReference>
<proteinExistence type="predicted"/>
<dbReference type="EMBL" id="JRPD02000004">
    <property type="protein sequence ID" value="TLE00866.1"/>
    <property type="molecule type" value="Genomic_DNA"/>
</dbReference>
<evidence type="ECO:0000313" key="3">
    <source>
        <dbReference type="EMBL" id="TLE00866.1"/>
    </source>
</evidence>
<sequence>MKNIEIRSSMIAKKIRHFRINIVTLLCITILFYPILNAKSVYEQENKKVITNSDIFGDWNIRLIDVNGILIYPPMESESSRIQINNNQIVGVSGCNNFMVGYTRQGPRQISIGHGAATKKMCAPEVMNFEDIFLQNFTGLFNIEHAHNGIYLVRNGVKVYLIR</sequence>
<evidence type="ECO:0000313" key="5">
    <source>
        <dbReference type="Proteomes" id="UP000255139"/>
    </source>
</evidence>
<dbReference type="InterPro" id="IPR005184">
    <property type="entry name" value="DUF306_Meta_HslJ"/>
</dbReference>
<dbReference type="InterPro" id="IPR053147">
    <property type="entry name" value="Hsp_HslJ-like"/>
</dbReference>
<evidence type="ECO:0000259" key="1">
    <source>
        <dbReference type="Pfam" id="PF03724"/>
    </source>
</evidence>
<protein>
    <submittedName>
        <fullName evidence="3">META domain-containing protein</fullName>
    </submittedName>
    <submittedName>
        <fullName evidence="2">Outer membrane protein</fullName>
    </submittedName>
</protein>
<gene>
    <name evidence="3" type="ORF">LS73_002905</name>
    <name evidence="2" type="ORF">NCTC12714_01449</name>
</gene>
<name>A0A377PUJ4_9HELI</name>
<dbReference type="Proteomes" id="UP000255139">
    <property type="component" value="Unassembled WGS sequence"/>
</dbReference>
<dbReference type="EMBL" id="UGJE01000002">
    <property type="protein sequence ID" value="STQ86638.1"/>
    <property type="molecule type" value="Genomic_DNA"/>
</dbReference>
<reference evidence="2 5" key="2">
    <citation type="submission" date="2018-06" db="EMBL/GenBank/DDBJ databases">
        <authorList>
            <consortium name="Pathogen Informatics"/>
            <person name="Doyle S."/>
        </authorList>
    </citation>
    <scope>NUCLEOTIDE SEQUENCE [LARGE SCALE GENOMIC DNA]</scope>
    <source>
        <strain evidence="2 5">NCTC12714</strain>
    </source>
</reference>
<dbReference type="AlphaFoldDB" id="A0A377PUJ4"/>
<dbReference type="Proteomes" id="UP000029922">
    <property type="component" value="Unassembled WGS sequence"/>
</dbReference>
<dbReference type="PANTHER" id="PTHR35535">
    <property type="entry name" value="HEAT SHOCK PROTEIN HSLJ"/>
    <property type="match status" value="1"/>
</dbReference>
<evidence type="ECO:0000313" key="4">
    <source>
        <dbReference type="Proteomes" id="UP000029922"/>
    </source>
</evidence>
<dbReference type="OrthoDB" id="5326815at2"/>
<keyword evidence="5" id="KW-1185">Reference proteome</keyword>
<dbReference type="RefSeq" id="WP_052089583.1">
    <property type="nucleotide sequence ID" value="NZ_FZML01000003.1"/>
</dbReference>
<evidence type="ECO:0000313" key="2">
    <source>
        <dbReference type="EMBL" id="STQ86638.1"/>
    </source>
</evidence>
<organism evidence="2 5">
    <name type="scientific">Helicobacter muridarum</name>
    <dbReference type="NCBI Taxonomy" id="216"/>
    <lineage>
        <taxon>Bacteria</taxon>
        <taxon>Pseudomonadati</taxon>
        <taxon>Campylobacterota</taxon>
        <taxon>Epsilonproteobacteria</taxon>
        <taxon>Campylobacterales</taxon>
        <taxon>Helicobacteraceae</taxon>
        <taxon>Helicobacter</taxon>
    </lineage>
</organism>
<dbReference type="PANTHER" id="PTHR35535:SF1">
    <property type="entry name" value="HEAT SHOCK PROTEIN HSLJ"/>
    <property type="match status" value="1"/>
</dbReference>